<evidence type="ECO:0000313" key="3">
    <source>
        <dbReference type="Proteomes" id="UP000187203"/>
    </source>
</evidence>
<dbReference type="Proteomes" id="UP000187203">
    <property type="component" value="Unassembled WGS sequence"/>
</dbReference>
<comment type="caution">
    <text evidence="2">The sequence shown here is derived from an EMBL/GenBank/DDBJ whole genome shotgun (WGS) entry which is preliminary data.</text>
</comment>
<keyword evidence="1" id="KW-0812">Transmembrane</keyword>
<keyword evidence="1" id="KW-1133">Transmembrane helix</keyword>
<name>A0A1R3I1E9_9ROSI</name>
<organism evidence="2 3">
    <name type="scientific">Corchorus olitorius</name>
    <dbReference type="NCBI Taxonomy" id="93759"/>
    <lineage>
        <taxon>Eukaryota</taxon>
        <taxon>Viridiplantae</taxon>
        <taxon>Streptophyta</taxon>
        <taxon>Embryophyta</taxon>
        <taxon>Tracheophyta</taxon>
        <taxon>Spermatophyta</taxon>
        <taxon>Magnoliopsida</taxon>
        <taxon>eudicotyledons</taxon>
        <taxon>Gunneridae</taxon>
        <taxon>Pentapetalae</taxon>
        <taxon>rosids</taxon>
        <taxon>malvids</taxon>
        <taxon>Malvales</taxon>
        <taxon>Malvaceae</taxon>
        <taxon>Grewioideae</taxon>
        <taxon>Apeibeae</taxon>
        <taxon>Corchorus</taxon>
    </lineage>
</organism>
<evidence type="ECO:0000313" key="2">
    <source>
        <dbReference type="EMBL" id="OMO76414.1"/>
    </source>
</evidence>
<proteinExistence type="predicted"/>
<feature type="transmembrane region" description="Helical" evidence="1">
    <location>
        <begin position="127"/>
        <end position="153"/>
    </location>
</feature>
<accession>A0A1R3I1E9</accession>
<reference evidence="3" key="1">
    <citation type="submission" date="2013-09" db="EMBL/GenBank/DDBJ databases">
        <title>Corchorus olitorius genome sequencing.</title>
        <authorList>
            <person name="Alam M."/>
            <person name="Haque M.S."/>
            <person name="Islam M.S."/>
            <person name="Emdad E.M."/>
            <person name="Islam M.M."/>
            <person name="Ahmed B."/>
            <person name="Halim A."/>
            <person name="Hossen Q.M.M."/>
            <person name="Hossain M.Z."/>
            <person name="Ahmed R."/>
            <person name="Khan M.M."/>
            <person name="Islam R."/>
            <person name="Rashid M.M."/>
            <person name="Khan S.A."/>
            <person name="Rahman M.S."/>
            <person name="Alam M."/>
            <person name="Yahiya A.S."/>
            <person name="Khan M.S."/>
            <person name="Azam M.S."/>
            <person name="Haque T."/>
            <person name="Lashkar M.Z.H."/>
            <person name="Akhand A.I."/>
            <person name="Morshed G."/>
            <person name="Roy S."/>
            <person name="Uddin K.S."/>
            <person name="Rabeya T."/>
            <person name="Hossain A.S."/>
            <person name="Chowdhury A."/>
            <person name="Snigdha A.R."/>
            <person name="Mortoza M.S."/>
            <person name="Matin S.A."/>
            <person name="Hoque S.M.E."/>
            <person name="Islam M.K."/>
            <person name="Roy D.K."/>
            <person name="Haider R."/>
            <person name="Moosa M.M."/>
            <person name="Elias S.M."/>
            <person name="Hasan A.M."/>
            <person name="Jahan S."/>
            <person name="Shafiuddin M."/>
            <person name="Mahmood N."/>
            <person name="Shommy N.S."/>
        </authorList>
    </citation>
    <scope>NUCLEOTIDE SEQUENCE [LARGE SCALE GENOMIC DNA]</scope>
    <source>
        <strain evidence="3">cv. O-4</strain>
    </source>
</reference>
<sequence>MKKMILVSLLPNPKSVTIGPGFMCCSMKYDMVHEDVELSVATIILIGILAVFEIGLLVCGGCSTIYVAALLLMQDMPEVTKKIKSAWDNLKYPNAVSAAACCCSLLLSVRFLYLFNEACKILIKHEILLFWFVYSAPYSLGFINSLSVAAFCVGGRRFINFIDSCVYKDAPTLDE</sequence>
<protein>
    <submittedName>
        <fullName evidence="2">Uncharacterized protein</fullName>
    </submittedName>
</protein>
<dbReference type="EMBL" id="AWUE01019090">
    <property type="protein sequence ID" value="OMO76414.1"/>
    <property type="molecule type" value="Genomic_DNA"/>
</dbReference>
<keyword evidence="1" id="KW-0472">Membrane</keyword>
<feature type="transmembrane region" description="Helical" evidence="1">
    <location>
        <begin position="39"/>
        <end position="72"/>
    </location>
</feature>
<feature type="transmembrane region" description="Helical" evidence="1">
    <location>
        <begin position="92"/>
        <end position="115"/>
    </location>
</feature>
<gene>
    <name evidence="2" type="ORF">COLO4_25573</name>
</gene>
<dbReference type="AlphaFoldDB" id="A0A1R3I1E9"/>
<evidence type="ECO:0000256" key="1">
    <source>
        <dbReference type="SAM" id="Phobius"/>
    </source>
</evidence>
<keyword evidence="3" id="KW-1185">Reference proteome</keyword>